<feature type="domain" description="Acetophenone carboxylase-like C-terminal" evidence="5">
    <location>
        <begin position="548"/>
        <end position="718"/>
    </location>
</feature>
<comment type="caution">
    <text evidence="6">The sequence shown here is derived from an EMBL/GenBank/DDBJ whole genome shotgun (WGS) entry which is preliminary data.</text>
</comment>
<evidence type="ECO:0000259" key="2">
    <source>
        <dbReference type="Pfam" id="PF01968"/>
    </source>
</evidence>
<dbReference type="InterPro" id="IPR002821">
    <property type="entry name" value="Hydantoinase_A"/>
</dbReference>
<comment type="similarity">
    <text evidence="1">Belongs to the oxoprolinase family.</text>
</comment>
<reference evidence="6" key="1">
    <citation type="journal article" date="2021" name="Nat. Commun.">
        <title>Genetic determinants of endophytism in the Arabidopsis root mycobiome.</title>
        <authorList>
            <person name="Mesny F."/>
            <person name="Miyauchi S."/>
            <person name="Thiergart T."/>
            <person name="Pickel B."/>
            <person name="Atanasova L."/>
            <person name="Karlsson M."/>
            <person name="Huettel B."/>
            <person name="Barry K.W."/>
            <person name="Haridas S."/>
            <person name="Chen C."/>
            <person name="Bauer D."/>
            <person name="Andreopoulos W."/>
            <person name="Pangilinan J."/>
            <person name="LaButti K."/>
            <person name="Riley R."/>
            <person name="Lipzen A."/>
            <person name="Clum A."/>
            <person name="Drula E."/>
            <person name="Henrissat B."/>
            <person name="Kohler A."/>
            <person name="Grigoriev I.V."/>
            <person name="Martin F.M."/>
            <person name="Hacquard S."/>
        </authorList>
    </citation>
    <scope>NUCLEOTIDE SEQUENCE</scope>
    <source>
        <strain evidence="6">MPI-CAGE-CH-0235</strain>
    </source>
</reference>
<feature type="domain" description="Hydantoinase/oxoprolinase N-terminal" evidence="4">
    <location>
        <begin position="7"/>
        <end position="220"/>
    </location>
</feature>
<feature type="domain" description="Hydantoinase A/oxoprolinase" evidence="2">
    <location>
        <begin position="238"/>
        <end position="537"/>
    </location>
</feature>
<dbReference type="PANTHER" id="PTHR11365:SF2">
    <property type="entry name" value="5-OXOPROLINASE"/>
    <property type="match status" value="1"/>
</dbReference>
<dbReference type="Pfam" id="PF05378">
    <property type="entry name" value="Hydant_A_N"/>
    <property type="match status" value="1"/>
</dbReference>
<name>A0A8K0WUD8_9HYPO</name>
<evidence type="ECO:0000259" key="5">
    <source>
        <dbReference type="Pfam" id="PF19278"/>
    </source>
</evidence>
<gene>
    <name evidence="6" type="ORF">B0I35DRAFT_450222</name>
</gene>
<organism evidence="6 7">
    <name type="scientific">Stachybotrys elegans</name>
    <dbReference type="NCBI Taxonomy" id="80388"/>
    <lineage>
        <taxon>Eukaryota</taxon>
        <taxon>Fungi</taxon>
        <taxon>Dikarya</taxon>
        <taxon>Ascomycota</taxon>
        <taxon>Pezizomycotina</taxon>
        <taxon>Sordariomycetes</taxon>
        <taxon>Hypocreomycetidae</taxon>
        <taxon>Hypocreales</taxon>
        <taxon>Stachybotryaceae</taxon>
        <taxon>Stachybotrys</taxon>
    </lineage>
</organism>
<dbReference type="Pfam" id="PF01968">
    <property type="entry name" value="Hydantoinase_A"/>
    <property type="match status" value="1"/>
</dbReference>
<dbReference type="Pfam" id="PF19278">
    <property type="entry name" value="Hydant_A_C"/>
    <property type="match status" value="1"/>
</dbReference>
<dbReference type="Pfam" id="PF02538">
    <property type="entry name" value="Hydantoinase_B"/>
    <property type="match status" value="1"/>
</dbReference>
<evidence type="ECO:0000259" key="3">
    <source>
        <dbReference type="Pfam" id="PF02538"/>
    </source>
</evidence>
<dbReference type="InterPro" id="IPR008040">
    <property type="entry name" value="Hydant_A_N"/>
</dbReference>
<feature type="domain" description="Hydantoinase B/oxoprolinase" evidence="3">
    <location>
        <begin position="743"/>
        <end position="1272"/>
    </location>
</feature>
<proteinExistence type="inferred from homology"/>
<evidence type="ECO:0000259" key="4">
    <source>
        <dbReference type="Pfam" id="PF05378"/>
    </source>
</evidence>
<protein>
    <submittedName>
        <fullName evidence="6">Hydantoinase</fullName>
    </submittedName>
</protein>
<dbReference type="GO" id="GO:0005829">
    <property type="term" value="C:cytosol"/>
    <property type="evidence" value="ECO:0007669"/>
    <property type="project" value="TreeGrafter"/>
</dbReference>
<dbReference type="AlphaFoldDB" id="A0A8K0WUD8"/>
<dbReference type="GO" id="GO:0006749">
    <property type="term" value="P:glutathione metabolic process"/>
    <property type="evidence" value="ECO:0007669"/>
    <property type="project" value="TreeGrafter"/>
</dbReference>
<evidence type="ECO:0000256" key="1">
    <source>
        <dbReference type="ARBA" id="ARBA00010403"/>
    </source>
</evidence>
<accession>A0A8K0WUD8</accession>
<dbReference type="InterPro" id="IPR045079">
    <property type="entry name" value="Oxoprolinase-like"/>
</dbReference>
<dbReference type="InterPro" id="IPR003692">
    <property type="entry name" value="Hydantoinase_B"/>
</dbReference>
<dbReference type="Proteomes" id="UP000813444">
    <property type="component" value="Unassembled WGS sequence"/>
</dbReference>
<dbReference type="OrthoDB" id="3643at2759"/>
<keyword evidence="7" id="KW-1185">Reference proteome</keyword>
<evidence type="ECO:0000313" key="6">
    <source>
        <dbReference type="EMBL" id="KAH7323073.1"/>
    </source>
</evidence>
<evidence type="ECO:0000313" key="7">
    <source>
        <dbReference type="Proteomes" id="UP000813444"/>
    </source>
</evidence>
<dbReference type="GO" id="GO:0017168">
    <property type="term" value="F:5-oxoprolinase (ATP-hydrolyzing) activity"/>
    <property type="evidence" value="ECO:0007669"/>
    <property type="project" value="TreeGrafter"/>
</dbReference>
<dbReference type="InterPro" id="IPR049517">
    <property type="entry name" value="ACX-like_C"/>
</dbReference>
<dbReference type="PANTHER" id="PTHR11365">
    <property type="entry name" value="5-OXOPROLINASE RELATED"/>
    <property type="match status" value="1"/>
</dbReference>
<dbReference type="EMBL" id="JAGPNK010000004">
    <property type="protein sequence ID" value="KAH7323073.1"/>
    <property type="molecule type" value="Genomic_DNA"/>
</dbReference>
<sequence>MASRMKRISIDRGGTFTDICASAPGHKDIILKVLSVDPTNYQDAPTEGIRRVLEHYTGKPHPRGEPLDTTPIDRIRMGTTVGTNALLERKGARSALLIIKGFKDLLRINNQSRPKIFDLQVRLPELLYQSVVEVDERITLEGYAEAPTLQEFDVSSDPNLRVSLTGEVVRILRAPDLVAVRESLQKLWDDGFRSLSVVFVHSYLYPDHEKQVGAVAREMGFSVVESAALQPMIKAVPRGTSATADAYLTPIIKSYIDSISSNFKGGLEAEGLQCEFMQSDGGLVDFRSFSGLKSILSGPAGGVVGYAQTTWDDVQRKPVIGFDMGGTSTDCSRFAGTYEHVFETTTAGVSIQSPQLDIVTVAAGGGSMLFWKNGLFVVGPDSAGAHPGPACYRKGGPLTITDANLFLGHIVPDYFPKIFGPNEDQPLGTEIVAEEFAKLTDQINQDNRAAGRPTFTAQDVALGFLQVASEVMARPIRALTEARGFNTADHILACFGGAGGQHACDVASALSINEVVINKYSSVLSAYGLSLADTVHEVQRPAALDFNQEHYDTIASTLAEMSAAATQHLVCQRISKNRVRVEQYLNMRYEGSNSAFMVLSSGSVGDCKVAFEEKHSREFGFVFPEKRILIDDYRVRAIGSSGEHKEKSPYQQLQELSTKSTSAPELSTKVCFEAGQGYADTSLYLLTSLEAGMRVAGPALILDNTQTILVKPHWEAVILESAVLIESRASVASLAQAVEQSINPIQLSIFGHRFMSIAEQMGRTLQKTSVSTNIKERLDFSCAIFSPDGGLVANAPHVPVHLGSMQFCVRHLYGMWKDRLEEGDVLVSNHPASGGTHLPDITVVTPVFEKGQIIFFVASRGHHADIGGTRPGSMPPDSHWLYEEGAAIIGEKLVSKGRFNEERIIEILLEEPAKHPGSSGTRALSDNLSDLKAQVAANKQGATLIGGLVLEFSLPEVHKYMFAIQDNAEQAVRAMLKKMHASMPSGLKAVDYMDDGTPICLTIDINPEDGSAVFDFAGTGAQVYGNTNAPKAITHSAIIYCLRSLIASDIPLNQGCLNPIDIRIPQSSLLSPAVGASVVGGNVLTSQRITDVILTAFKACADSSGCMNNLTFGIGGKRITEDGTEVVEKGFGYYETIGGGAGAGPIWEGTSGVHTHMTNTRITDVEVFEKRYPVLLHEFGIREGSGGKGHHRGGDGIVRDIEFRVPGVQVSILSERRSRAPKGAAGGGDGAMGQNIWVRNDGSVINMGGKATARFDQGDRLIIKTPGGGAWGA</sequence>